<dbReference type="GO" id="GO:0022857">
    <property type="term" value="F:transmembrane transporter activity"/>
    <property type="evidence" value="ECO:0007669"/>
    <property type="project" value="InterPro"/>
</dbReference>
<dbReference type="AlphaFoldDB" id="A0AAD5C435"/>
<organism evidence="8 9">
    <name type="scientific">Ambrosia artemisiifolia</name>
    <name type="common">Common ragweed</name>
    <dbReference type="NCBI Taxonomy" id="4212"/>
    <lineage>
        <taxon>Eukaryota</taxon>
        <taxon>Viridiplantae</taxon>
        <taxon>Streptophyta</taxon>
        <taxon>Embryophyta</taxon>
        <taxon>Tracheophyta</taxon>
        <taxon>Spermatophyta</taxon>
        <taxon>Magnoliopsida</taxon>
        <taxon>eudicotyledons</taxon>
        <taxon>Gunneridae</taxon>
        <taxon>Pentapetalae</taxon>
        <taxon>asterids</taxon>
        <taxon>campanulids</taxon>
        <taxon>Asterales</taxon>
        <taxon>Asteraceae</taxon>
        <taxon>Asteroideae</taxon>
        <taxon>Heliantheae alliance</taxon>
        <taxon>Heliantheae</taxon>
        <taxon>Ambrosia</taxon>
    </lineage>
</organism>
<evidence type="ECO:0000256" key="5">
    <source>
        <dbReference type="ARBA" id="ARBA00023136"/>
    </source>
</evidence>
<feature type="transmembrane region" description="Helical" evidence="7">
    <location>
        <begin position="77"/>
        <end position="97"/>
    </location>
</feature>
<dbReference type="PANTHER" id="PTHR11654">
    <property type="entry name" value="OLIGOPEPTIDE TRANSPORTER-RELATED"/>
    <property type="match status" value="1"/>
</dbReference>
<name>A0AAD5C435_AMBAR</name>
<gene>
    <name evidence="8" type="ORF">M8C21_002949</name>
</gene>
<evidence type="ECO:0000313" key="9">
    <source>
        <dbReference type="Proteomes" id="UP001206925"/>
    </source>
</evidence>
<feature type="transmembrane region" description="Helical" evidence="7">
    <location>
        <begin position="326"/>
        <end position="344"/>
    </location>
</feature>
<feature type="transmembrane region" description="Helical" evidence="7">
    <location>
        <begin position="144"/>
        <end position="168"/>
    </location>
</feature>
<dbReference type="EMBL" id="JAMZMK010009915">
    <property type="protein sequence ID" value="KAI7733729.1"/>
    <property type="molecule type" value="Genomic_DNA"/>
</dbReference>
<keyword evidence="4 7" id="KW-1133">Transmembrane helix</keyword>
<feature type="non-terminal residue" evidence="8">
    <location>
        <position position="1"/>
    </location>
</feature>
<dbReference type="Pfam" id="PF00854">
    <property type="entry name" value="PTR2"/>
    <property type="match status" value="1"/>
</dbReference>
<comment type="similarity">
    <text evidence="2">Belongs to the major facilitator superfamily. Proton-dependent oligopeptide transporter (POT/PTR) (TC 2.A.17) family.</text>
</comment>
<feature type="transmembrane region" description="Helical" evidence="7">
    <location>
        <begin position="104"/>
        <end position="124"/>
    </location>
</feature>
<dbReference type="InterPro" id="IPR036259">
    <property type="entry name" value="MFS_trans_sf"/>
</dbReference>
<dbReference type="Gene3D" id="1.20.1250.20">
    <property type="entry name" value="MFS general substrate transporter like domains"/>
    <property type="match status" value="1"/>
</dbReference>
<dbReference type="InterPro" id="IPR000109">
    <property type="entry name" value="POT_fam"/>
</dbReference>
<sequence>ELNQERSSIHAELQTKLLPDNNNNNNNNVHVHKGGLRTMPFIIANEAFERVASYGLTANMIFYLMQVYNMEAVTGTSLLYIWSAVSDGLSIFGAFVSDSYFGRFRVIAIGSLSSLVGVTCLWLTSIVPQLTPSASSSPPTPAQLGYLFVSLGLMSIGSACIRPCSIAFGADQLKHHNNQRLIDSYFNWYYASATISTGIGSTVVVYVQDQFGWRVGFAVPVMAMLCCAFMFLLGSSLYVKVKVNKSPYSGLVQVLIVAFRNREIHILPNDCYNHCNEMDRVELTDNLRFLNKACVIRDVNIGSLGTNPCGVPTVEKVESLKSLIRIMPVWSSGILLFTSMVQNFPTLQAEKMNRNITSWFEIPAASFSMFMLLTITIWIPFYDCILVKFLAKVTHEPHGLNLKTRMGIGLILSVITMVVSAIVETIRRDLANSNTSIDMSAMWLVPQFVLLGLSVAFNAIGQIEFYYSELPKSMACFAMALFTVSMAIGSLVASLLTNIVDSVTSQGGNVSWLSSDIDEGHVDYYYWLLSFLSLLNFFYYLICCRVHRSFSHVVSEEGSESTEGKL</sequence>
<comment type="caution">
    <text evidence="8">The sequence shown here is derived from an EMBL/GenBank/DDBJ whole genome shotgun (WGS) entry which is preliminary data.</text>
</comment>
<feature type="transmembrane region" description="Helical" evidence="7">
    <location>
        <begin position="475"/>
        <end position="496"/>
    </location>
</feature>
<keyword evidence="5 7" id="KW-0472">Membrane</keyword>
<evidence type="ECO:0000256" key="3">
    <source>
        <dbReference type="ARBA" id="ARBA00022692"/>
    </source>
</evidence>
<feature type="transmembrane region" description="Helical" evidence="7">
    <location>
        <begin position="406"/>
        <end position="423"/>
    </location>
</feature>
<dbReference type="GO" id="GO:0016020">
    <property type="term" value="C:membrane"/>
    <property type="evidence" value="ECO:0007669"/>
    <property type="project" value="UniProtKB-SubCell"/>
</dbReference>
<evidence type="ECO:0000256" key="4">
    <source>
        <dbReference type="ARBA" id="ARBA00022989"/>
    </source>
</evidence>
<dbReference type="Proteomes" id="UP001206925">
    <property type="component" value="Unassembled WGS sequence"/>
</dbReference>
<accession>A0AAD5C435</accession>
<feature type="transmembrane region" description="Helical" evidence="7">
    <location>
        <begin position="443"/>
        <end position="463"/>
    </location>
</feature>
<feature type="transmembrane region" description="Helical" evidence="7">
    <location>
        <begin position="213"/>
        <end position="239"/>
    </location>
</feature>
<keyword evidence="9" id="KW-1185">Reference proteome</keyword>
<evidence type="ECO:0000313" key="8">
    <source>
        <dbReference type="EMBL" id="KAI7733729.1"/>
    </source>
</evidence>
<feature type="transmembrane region" description="Helical" evidence="7">
    <location>
        <begin position="47"/>
        <end position="65"/>
    </location>
</feature>
<keyword evidence="3 7" id="KW-0812">Transmembrane</keyword>
<evidence type="ECO:0000256" key="2">
    <source>
        <dbReference type="ARBA" id="ARBA00005982"/>
    </source>
</evidence>
<comment type="subcellular location">
    <subcellularLocation>
        <location evidence="1">Membrane</location>
        <topology evidence="1">Multi-pass membrane protein</topology>
    </subcellularLocation>
</comment>
<feature type="transmembrane region" description="Helical" evidence="7">
    <location>
        <begin position="188"/>
        <end position="207"/>
    </location>
</feature>
<comment type="similarity">
    <text evidence="6">Belongs to the major facilitator superfamily. Phosphate:H(+) symporter (TC 2.A.1.9) family.</text>
</comment>
<reference evidence="8" key="1">
    <citation type="submission" date="2022-06" db="EMBL/GenBank/DDBJ databases">
        <title>Uncovering the hologenomic basis of an extraordinary plant invasion.</title>
        <authorList>
            <person name="Bieker V.C."/>
            <person name="Martin M.D."/>
            <person name="Gilbert T."/>
            <person name="Hodgins K."/>
            <person name="Battlay P."/>
            <person name="Petersen B."/>
            <person name="Wilson J."/>
        </authorList>
    </citation>
    <scope>NUCLEOTIDE SEQUENCE</scope>
    <source>
        <strain evidence="8">AA19_3_7</strain>
        <tissue evidence="8">Leaf</tissue>
    </source>
</reference>
<dbReference type="SUPFAM" id="SSF103473">
    <property type="entry name" value="MFS general substrate transporter"/>
    <property type="match status" value="1"/>
</dbReference>
<evidence type="ECO:0000256" key="1">
    <source>
        <dbReference type="ARBA" id="ARBA00004141"/>
    </source>
</evidence>
<protein>
    <submittedName>
        <fullName evidence="8">Uncharacterized protein</fullName>
    </submittedName>
</protein>
<evidence type="ECO:0000256" key="6">
    <source>
        <dbReference type="ARBA" id="ARBA00044504"/>
    </source>
</evidence>
<feature type="transmembrane region" description="Helical" evidence="7">
    <location>
        <begin position="364"/>
        <end position="385"/>
    </location>
</feature>
<evidence type="ECO:0000256" key="7">
    <source>
        <dbReference type="SAM" id="Phobius"/>
    </source>
</evidence>
<feature type="transmembrane region" description="Helical" evidence="7">
    <location>
        <begin position="524"/>
        <end position="542"/>
    </location>
</feature>
<proteinExistence type="inferred from homology"/>